<dbReference type="InterPro" id="IPR036259">
    <property type="entry name" value="MFS_trans_sf"/>
</dbReference>
<name>A0A2A6CQN4_PRIPA</name>
<evidence type="ECO:0000256" key="1">
    <source>
        <dbReference type="ARBA" id="ARBA00004141"/>
    </source>
</evidence>
<dbReference type="PANTHER" id="PTHR24064">
    <property type="entry name" value="SOLUTE CARRIER FAMILY 22 MEMBER"/>
    <property type="match status" value="1"/>
</dbReference>
<keyword evidence="6" id="KW-1185">Reference proteome</keyword>
<dbReference type="Gene3D" id="1.20.1250.20">
    <property type="entry name" value="MFS general substrate transporter like domains"/>
    <property type="match status" value="1"/>
</dbReference>
<gene>
    <name evidence="5" type="primary">WBGene00272460</name>
</gene>
<accession>A0A2A6CQN4</accession>
<dbReference type="SUPFAM" id="SSF103473">
    <property type="entry name" value="MFS general substrate transporter"/>
    <property type="match status" value="1"/>
</dbReference>
<evidence type="ECO:0000256" key="3">
    <source>
        <dbReference type="ARBA" id="ARBA00022989"/>
    </source>
</evidence>
<proteinExistence type="predicted"/>
<evidence type="ECO:0000313" key="6">
    <source>
        <dbReference type="Proteomes" id="UP000005239"/>
    </source>
</evidence>
<reference evidence="5" key="2">
    <citation type="submission" date="2022-06" db="UniProtKB">
        <authorList>
            <consortium name="EnsemblMetazoa"/>
        </authorList>
    </citation>
    <scope>IDENTIFICATION</scope>
    <source>
        <strain evidence="5">PS312</strain>
    </source>
</reference>
<keyword evidence="4" id="KW-0472">Membrane</keyword>
<dbReference type="GO" id="GO:0016020">
    <property type="term" value="C:membrane"/>
    <property type="evidence" value="ECO:0000318"/>
    <property type="project" value="GO_Central"/>
</dbReference>
<organism evidence="5 6">
    <name type="scientific">Pristionchus pacificus</name>
    <name type="common">Parasitic nematode worm</name>
    <dbReference type="NCBI Taxonomy" id="54126"/>
    <lineage>
        <taxon>Eukaryota</taxon>
        <taxon>Metazoa</taxon>
        <taxon>Ecdysozoa</taxon>
        <taxon>Nematoda</taxon>
        <taxon>Chromadorea</taxon>
        <taxon>Rhabditida</taxon>
        <taxon>Rhabditina</taxon>
        <taxon>Diplogasteromorpha</taxon>
        <taxon>Diplogasteroidea</taxon>
        <taxon>Neodiplogasteridae</taxon>
        <taxon>Pristionchus</taxon>
    </lineage>
</organism>
<evidence type="ECO:0000313" key="5">
    <source>
        <dbReference type="EnsemblMetazoa" id="PPA34091.1"/>
    </source>
</evidence>
<dbReference type="AlphaFoldDB" id="A0A2A6CQN4"/>
<keyword evidence="2" id="KW-0812">Transmembrane</keyword>
<dbReference type="EnsemblMetazoa" id="PPA34091.1">
    <property type="protein sequence ID" value="PPA34091.1"/>
    <property type="gene ID" value="WBGene00272460"/>
</dbReference>
<accession>A0A8R1ULY2</accession>
<evidence type="ECO:0000256" key="4">
    <source>
        <dbReference type="ARBA" id="ARBA00023136"/>
    </source>
</evidence>
<sequence>MGVHYKRIDDFFRLDPYQLILQLFNLLAIFTMLSNVVFNVFAAAPPIIEGCSQSPFRFNGTISESRCVLWKEYNYCEQPDIHFQFKSVNVEFHSYCGVQEKTWLDTVLQYIGVSDKAKFSTTLQMLGVMFSCLYAGQLSDILTPVFIVECLPPVHRFWICTVVTWAPNYLLFSLAAYLTSEWRSLARVSAAVNLMAIIILLGVLRWTVGATVACLDHFGKNHIGRIRLHIITFGFVTLCLAINFVIFILGMNHEMEMVIRSLALLSFGVTGCLFLQSSLSISELFPTAIRSLASSHSNVVGRLGNVMSPLVFGLDYFPGLPYLILAILGVIDVILYFISIPETKGCPLPNEMPTNKNKLVLSNL</sequence>
<comment type="subcellular location">
    <subcellularLocation>
        <location evidence="1">Membrane</location>
        <topology evidence="1">Multi-pass membrane protein</topology>
    </subcellularLocation>
</comment>
<reference evidence="6" key="1">
    <citation type="journal article" date="2008" name="Nat. Genet.">
        <title>The Pristionchus pacificus genome provides a unique perspective on nematode lifestyle and parasitism.</title>
        <authorList>
            <person name="Dieterich C."/>
            <person name="Clifton S.W."/>
            <person name="Schuster L.N."/>
            <person name="Chinwalla A."/>
            <person name="Delehaunty K."/>
            <person name="Dinkelacker I."/>
            <person name="Fulton L."/>
            <person name="Fulton R."/>
            <person name="Godfrey J."/>
            <person name="Minx P."/>
            <person name="Mitreva M."/>
            <person name="Roeseler W."/>
            <person name="Tian H."/>
            <person name="Witte H."/>
            <person name="Yang S.P."/>
            <person name="Wilson R.K."/>
            <person name="Sommer R.J."/>
        </authorList>
    </citation>
    <scope>NUCLEOTIDE SEQUENCE [LARGE SCALE GENOMIC DNA]</scope>
    <source>
        <strain evidence="6">PS312</strain>
    </source>
</reference>
<keyword evidence="3" id="KW-1133">Transmembrane helix</keyword>
<evidence type="ECO:0000256" key="2">
    <source>
        <dbReference type="ARBA" id="ARBA00022692"/>
    </source>
</evidence>
<dbReference type="Proteomes" id="UP000005239">
    <property type="component" value="Unassembled WGS sequence"/>
</dbReference>
<protein>
    <submittedName>
        <fullName evidence="5">Uncharacterized protein</fullName>
    </submittedName>
</protein>